<dbReference type="HOGENOM" id="CLU_1241425_0_0_1"/>
<proteinExistence type="predicted"/>
<dbReference type="EMBL" id="DS469728">
    <property type="protein sequence ID" value="EDO34512.1"/>
    <property type="molecule type" value="Genomic_DNA"/>
</dbReference>
<evidence type="ECO:0000313" key="3">
    <source>
        <dbReference type="EMBL" id="EDO34512.1"/>
    </source>
</evidence>
<keyword evidence="4" id="KW-1185">Reference proteome</keyword>
<evidence type="ECO:0000313" key="4">
    <source>
        <dbReference type="Proteomes" id="UP000001593"/>
    </source>
</evidence>
<evidence type="ECO:0000256" key="1">
    <source>
        <dbReference type="SAM" id="Coils"/>
    </source>
</evidence>
<evidence type="ECO:0000256" key="2">
    <source>
        <dbReference type="SAM" id="MobiDB-lite"/>
    </source>
</evidence>
<dbReference type="PhylomeDB" id="A7SP49"/>
<dbReference type="AlphaFoldDB" id="A7SP49"/>
<sequence>MRHHHSAKKELEKTINVLKEEITRLHNDLRQTKGELKLEKTRTMDLTMAVQEKDSELFNLQKDFDQQMQAVTSALLILESDIRKEQKEIQLDADKKDYLIRELTEELRKRELAQQQEQKVLETLKSQHDKEIKVRDKRIASQWREIESLKNANTKFLDALAQFRPNTDGLKMQRNASTGSLSINRPRKSSEDSTPHRLRLAVSPNSRRKVNNPEWKEELSAFF</sequence>
<feature type="region of interest" description="Disordered" evidence="2">
    <location>
        <begin position="168"/>
        <end position="210"/>
    </location>
</feature>
<dbReference type="KEGG" id="nve:5505860"/>
<reference evidence="3 4" key="1">
    <citation type="journal article" date="2007" name="Science">
        <title>Sea anemone genome reveals ancestral eumetazoan gene repertoire and genomic organization.</title>
        <authorList>
            <person name="Putnam N.H."/>
            <person name="Srivastava M."/>
            <person name="Hellsten U."/>
            <person name="Dirks B."/>
            <person name="Chapman J."/>
            <person name="Salamov A."/>
            <person name="Terry A."/>
            <person name="Shapiro H."/>
            <person name="Lindquist E."/>
            <person name="Kapitonov V.V."/>
            <person name="Jurka J."/>
            <person name="Genikhovich G."/>
            <person name="Grigoriev I.V."/>
            <person name="Lucas S.M."/>
            <person name="Steele R.E."/>
            <person name="Finnerty J.R."/>
            <person name="Technau U."/>
            <person name="Martindale M.Q."/>
            <person name="Rokhsar D.S."/>
        </authorList>
    </citation>
    <scope>NUCLEOTIDE SEQUENCE [LARGE SCALE GENOMIC DNA]</scope>
    <source>
        <strain evidence="4">CH2 X CH6</strain>
    </source>
</reference>
<dbReference type="InParanoid" id="A7SP49"/>
<keyword evidence="1" id="KW-0175">Coiled coil</keyword>
<gene>
    <name evidence="3" type="ORF">NEMVEDRAFT_v1g246508</name>
</gene>
<feature type="coiled-coil region" evidence="1">
    <location>
        <begin position="1"/>
        <end position="35"/>
    </location>
</feature>
<dbReference type="Proteomes" id="UP000001593">
    <property type="component" value="Unassembled WGS sequence"/>
</dbReference>
<accession>A7SP49</accession>
<feature type="compositionally biased region" description="Polar residues" evidence="2">
    <location>
        <begin position="174"/>
        <end position="183"/>
    </location>
</feature>
<dbReference type="OrthoDB" id="6158299at2759"/>
<organism evidence="3 4">
    <name type="scientific">Nematostella vectensis</name>
    <name type="common">Starlet sea anemone</name>
    <dbReference type="NCBI Taxonomy" id="45351"/>
    <lineage>
        <taxon>Eukaryota</taxon>
        <taxon>Metazoa</taxon>
        <taxon>Cnidaria</taxon>
        <taxon>Anthozoa</taxon>
        <taxon>Hexacorallia</taxon>
        <taxon>Actiniaria</taxon>
        <taxon>Edwardsiidae</taxon>
        <taxon>Nematostella</taxon>
    </lineage>
</organism>
<name>A7SP49_NEMVE</name>
<protein>
    <submittedName>
        <fullName evidence="3">Uncharacterized protein</fullName>
    </submittedName>
</protein>
<dbReference type="OMA" id="SQWREIE"/>